<reference evidence="2 3" key="1">
    <citation type="journal article" date="2012" name="Mol. Microbiol.">
        <title>The genetic and structural basis of two distinct terminal side branch residues in stewartan and amylovoran exopolysaccharides and their potential role in host adaptation.</title>
        <authorList>
            <person name="Wang X."/>
            <person name="Yang F."/>
            <person name="von Bodman S.B."/>
        </authorList>
    </citation>
    <scope>NUCLEOTIDE SEQUENCE [LARGE SCALE GENOMIC DNA]</scope>
    <source>
        <strain evidence="2 3">DC283</strain>
    </source>
</reference>
<dbReference type="EMBL" id="AHIE01000039">
    <property type="protein sequence ID" value="EHT97980.1"/>
    <property type="molecule type" value="Genomic_DNA"/>
</dbReference>
<organism evidence="2 3">
    <name type="scientific">Pantoea stewartii subsp. stewartii DC283</name>
    <dbReference type="NCBI Taxonomy" id="660596"/>
    <lineage>
        <taxon>Bacteria</taxon>
        <taxon>Pseudomonadati</taxon>
        <taxon>Pseudomonadota</taxon>
        <taxon>Gammaproteobacteria</taxon>
        <taxon>Enterobacterales</taxon>
        <taxon>Erwiniaceae</taxon>
        <taxon>Pantoea</taxon>
    </lineage>
</organism>
<reference evidence="2" key="2">
    <citation type="submission" date="2012-01" db="EMBL/GenBank/DDBJ databases">
        <authorList>
            <person name="Biehl B.S."/>
            <person name="Ding Y."/>
            <person name="Dugan-Rocha S.P."/>
            <person name="Gibbs R.A."/>
            <person name="Glasner J.D."/>
            <person name="Kovar C."/>
            <person name="Muzny D.M."/>
            <person name="Neeno-Eckwall E.C."/>
            <person name="Perna N.T."/>
            <person name="Qin X."/>
            <person name="von Bodman S.B."/>
            <person name="Weinstock G.M."/>
        </authorList>
    </citation>
    <scope>NUCLEOTIDE SEQUENCE</scope>
    <source>
        <strain evidence="2">DC283</strain>
    </source>
</reference>
<evidence type="ECO:0000313" key="1">
    <source>
        <dbReference type="EMBL" id="ARF52317.1"/>
    </source>
</evidence>
<proteinExistence type="predicted"/>
<geneLocation type="plasmid" evidence="1 4">
    <name>pDSJ08</name>
</geneLocation>
<dbReference type="EMBL" id="CP017589">
    <property type="protein sequence ID" value="ARF52317.1"/>
    <property type="molecule type" value="Genomic_DNA"/>
</dbReference>
<evidence type="ECO:0000313" key="2">
    <source>
        <dbReference type="EMBL" id="EHT97980.1"/>
    </source>
</evidence>
<protein>
    <submittedName>
        <fullName evidence="2">Uncharacterized protein</fullName>
    </submittedName>
</protein>
<keyword evidence="4" id="KW-1185">Reference proteome</keyword>
<gene>
    <name evidence="2" type="ORF">CKS_4548</name>
    <name evidence="1" type="ORF">DSJ_24040</name>
</gene>
<name>H3RKY5_PANSE</name>
<reference evidence="1 4" key="3">
    <citation type="submission" date="2016-10" db="EMBL/GenBank/DDBJ databases">
        <title>Complete Genome Assembly of Pantoea stewartii subsp. stewartii DC283, a Corn Pathogen.</title>
        <authorList>
            <person name="Duong D.A."/>
            <person name="Stevens A.M."/>
            <person name="Jensen R.V."/>
        </authorList>
    </citation>
    <scope>NUCLEOTIDE SEQUENCE [LARGE SCALE GENOMIC DNA]</scope>
    <source>
        <strain evidence="1 4">DC283</strain>
        <plasmid evidence="1 4">pDSJ08</plasmid>
    </source>
</reference>
<accession>H3RKY5</accession>
<sequence>MCLGADVLKLENGIFKNLKYGVNISGTEHPAPVSEMEIIDMNNSESKKLPVVLYFELTSLGGGDSYQDWR</sequence>
<dbReference type="AlphaFoldDB" id="H3RKY5"/>
<keyword evidence="1" id="KW-0614">Plasmid</keyword>
<dbReference type="KEGG" id="pstw:DSJ_24040"/>
<dbReference type="PATRIC" id="fig|660596.6.peg.5085"/>
<evidence type="ECO:0000313" key="3">
    <source>
        <dbReference type="Proteomes" id="UP000005050"/>
    </source>
</evidence>
<evidence type="ECO:0000313" key="4">
    <source>
        <dbReference type="Proteomes" id="UP000192380"/>
    </source>
</evidence>
<dbReference type="Proteomes" id="UP000005050">
    <property type="component" value="Unassembled WGS sequence"/>
</dbReference>
<dbReference type="Proteomes" id="UP000192380">
    <property type="component" value="Plasmid pDSJ08"/>
</dbReference>